<proteinExistence type="predicted"/>
<evidence type="ECO:0000256" key="2">
    <source>
        <dbReference type="ARBA" id="ARBA00022803"/>
    </source>
</evidence>
<organism evidence="4 5">
    <name type="scientific">Pelotalea chapellei</name>
    <dbReference type="NCBI Taxonomy" id="44671"/>
    <lineage>
        <taxon>Bacteria</taxon>
        <taxon>Pseudomonadati</taxon>
        <taxon>Thermodesulfobacteriota</taxon>
        <taxon>Desulfuromonadia</taxon>
        <taxon>Geobacterales</taxon>
        <taxon>Geobacteraceae</taxon>
        <taxon>Pelotalea</taxon>
    </lineage>
</organism>
<protein>
    <submittedName>
        <fullName evidence="4">PEP-CTERM system TPR-repeat protein PrsT</fullName>
    </submittedName>
</protein>
<dbReference type="Proteomes" id="UP000784128">
    <property type="component" value="Unassembled WGS sequence"/>
</dbReference>
<name>A0ABS5U5G2_9BACT</name>
<accession>A0ABS5U5G2</accession>
<dbReference type="Pfam" id="PF14559">
    <property type="entry name" value="TPR_19"/>
    <property type="match status" value="4"/>
</dbReference>
<feature type="repeat" description="TPR" evidence="3">
    <location>
        <begin position="294"/>
        <end position="327"/>
    </location>
</feature>
<keyword evidence="2 3" id="KW-0802">TPR repeat</keyword>
<dbReference type="InterPro" id="IPR019734">
    <property type="entry name" value="TPR_rpt"/>
</dbReference>
<evidence type="ECO:0000256" key="3">
    <source>
        <dbReference type="PROSITE-ProRule" id="PRU00339"/>
    </source>
</evidence>
<dbReference type="PANTHER" id="PTHR44858:SF1">
    <property type="entry name" value="UDP-N-ACETYLGLUCOSAMINE--PEPTIDE N-ACETYLGLUCOSAMINYLTRANSFERASE SPINDLY-RELATED"/>
    <property type="match status" value="1"/>
</dbReference>
<reference evidence="4 5" key="1">
    <citation type="submission" date="2021-05" db="EMBL/GenBank/DDBJ databases">
        <title>The draft genome of Geobacter chapellei DSM 13688.</title>
        <authorList>
            <person name="Xu Z."/>
            <person name="Masuda Y."/>
            <person name="Itoh H."/>
            <person name="Senoo K."/>
        </authorList>
    </citation>
    <scope>NUCLEOTIDE SEQUENCE [LARGE SCALE GENOMIC DNA]</scope>
    <source>
        <strain evidence="4 5">DSM 13688</strain>
    </source>
</reference>
<feature type="repeat" description="TPR" evidence="3">
    <location>
        <begin position="57"/>
        <end position="90"/>
    </location>
</feature>
<feature type="repeat" description="TPR" evidence="3">
    <location>
        <begin position="362"/>
        <end position="395"/>
    </location>
</feature>
<dbReference type="SMART" id="SM00028">
    <property type="entry name" value="TPR"/>
    <property type="match status" value="19"/>
</dbReference>
<keyword evidence="5" id="KW-1185">Reference proteome</keyword>
<feature type="repeat" description="TPR" evidence="3">
    <location>
        <begin position="498"/>
        <end position="531"/>
    </location>
</feature>
<gene>
    <name evidence="4" type="primary">prsT</name>
    <name evidence="4" type="ORF">KJB30_03820</name>
</gene>
<evidence type="ECO:0000313" key="5">
    <source>
        <dbReference type="Proteomes" id="UP000784128"/>
    </source>
</evidence>
<evidence type="ECO:0000256" key="1">
    <source>
        <dbReference type="ARBA" id="ARBA00022737"/>
    </source>
</evidence>
<dbReference type="Pfam" id="PF13181">
    <property type="entry name" value="TPR_8"/>
    <property type="match status" value="1"/>
</dbReference>
<feature type="repeat" description="TPR" evidence="3">
    <location>
        <begin position="801"/>
        <end position="834"/>
    </location>
</feature>
<dbReference type="SUPFAM" id="SSF48452">
    <property type="entry name" value="TPR-like"/>
    <property type="match status" value="4"/>
</dbReference>
<feature type="repeat" description="TPR" evidence="3">
    <location>
        <begin position="664"/>
        <end position="697"/>
    </location>
</feature>
<sequence length="882" mass="96592">MKKITLIMLVLLLATAGCSRKTKEDLQAEGIKLLKEGNPGGAVVLFKSALEKDENYSDARLQLAKAYAAMGKRDQAEREFTKVLKQNPSLDSVLLELSKLAIANQKGDEAFKLAEQYLAKHPGNAEGLELLGVSSAAKKQYSEAEAYLQQALAANPKLSSAKLELASVYVAAGAPQKAQSLLQAVIQADPQGKKAYYMLAELEKGLGNTDKAQELYRKLLEINQSETFAAYKLGLILLEKEELDKAESVADGLIKSYPAKGDGHRLKGLVKFHRKEYADAINSLLTANKYAPSLEGFYFLGLCYYNRGELESALSQFRKILDNVPTSRQARIMTATVLLTQKRIDDAITEINRVLEQNSQDALAHNLLGNAYMAKGMFDEGMHELNRATKLDPKVVDAYLKKGYFYFSRGKNNEGEAELATAVQAAPDALSSRLLLASYYQRGGKTAKALSLLRAGLTGKKSDAPLYNSIAAVLFSDNKRDEGIKNLQKAKQLDPVFPASYQNLATFYAASGNYDKAIDEYATLLRNDPANVQAMLAIAGLYEVKGKQSDALAYYRKAHDTGKPAAVLALAAYHAKQKETDKALKVLDESIKSDGRNVTAMEMKGRILVGEKKYKEALKVFDDIDTANPDAGVALKINTYVLMNAPAKALEQARRIIAKYPSSARGYLVLASIYESQKDYTSALAEVKKGLRVDPLNVQALLTEGRIHELRNERDLAMTSYADALRKKSDFVPALFAQGALLDSSGKKKEAITKYREVLEKTPSYVPALNNLAYLYADGWGNKEEALRFAVTAFRQDPGNAGIMDTLGYVLLKNGRKDDAKKVLEQAVKLLPNNPSVAYHLALVYKESGEASKAAQTLQKALMIGSFPEAAAAKAMLAEVKK</sequence>
<dbReference type="PROSITE" id="PS51257">
    <property type="entry name" value="PROKAR_LIPOPROTEIN"/>
    <property type="match status" value="1"/>
</dbReference>
<dbReference type="Pfam" id="PF13432">
    <property type="entry name" value="TPR_16"/>
    <property type="match status" value="3"/>
</dbReference>
<dbReference type="InterPro" id="IPR050498">
    <property type="entry name" value="Ycf3"/>
</dbReference>
<dbReference type="RefSeq" id="WP_214296617.1">
    <property type="nucleotide sequence ID" value="NZ_JAHDYS010000003.1"/>
</dbReference>
<dbReference type="Gene3D" id="1.25.40.10">
    <property type="entry name" value="Tetratricopeptide repeat domain"/>
    <property type="match status" value="3"/>
</dbReference>
<dbReference type="NCBIfam" id="TIGR02917">
    <property type="entry name" value="PEP_TPR_lipo"/>
    <property type="match status" value="1"/>
</dbReference>
<dbReference type="InterPro" id="IPR011990">
    <property type="entry name" value="TPR-like_helical_dom_sf"/>
</dbReference>
<dbReference type="EMBL" id="JAHDYS010000003">
    <property type="protein sequence ID" value="MBT1070901.1"/>
    <property type="molecule type" value="Genomic_DNA"/>
</dbReference>
<dbReference type="PROSITE" id="PS50005">
    <property type="entry name" value="TPR"/>
    <property type="match status" value="8"/>
</dbReference>
<dbReference type="Pfam" id="PF12895">
    <property type="entry name" value="ANAPC3"/>
    <property type="match status" value="1"/>
</dbReference>
<feature type="repeat" description="TPR" evidence="3">
    <location>
        <begin position="193"/>
        <end position="226"/>
    </location>
</feature>
<dbReference type="InterPro" id="IPR014266">
    <property type="entry name" value="PEP-CTERM_TPR_PrsT"/>
</dbReference>
<feature type="repeat" description="TPR" evidence="3">
    <location>
        <begin position="125"/>
        <end position="158"/>
    </location>
</feature>
<evidence type="ECO:0000313" key="4">
    <source>
        <dbReference type="EMBL" id="MBT1070901.1"/>
    </source>
</evidence>
<comment type="caution">
    <text evidence="4">The sequence shown here is derived from an EMBL/GenBank/DDBJ whole genome shotgun (WGS) entry which is preliminary data.</text>
</comment>
<keyword evidence="1" id="KW-0677">Repeat</keyword>
<dbReference type="PANTHER" id="PTHR44858">
    <property type="entry name" value="TETRATRICOPEPTIDE REPEAT PROTEIN 6"/>
    <property type="match status" value="1"/>
</dbReference>